<dbReference type="Pfam" id="PF07940">
    <property type="entry name" value="Hepar_II_III_C"/>
    <property type="match status" value="1"/>
</dbReference>
<sequence>MTKGPRTSDKEFFEALSDELADIHKAAESGDYAEATKAFAGYARAYFRQTEKAFFSIPYEEPENIYKLPGESDSEAVKRIETFKVVSVGILGDFSEKKRIDWFANPTANGYKEWTWQLSRHNGIKMMAHEYNRTGNEEIAASAIAIMRSWIEDAEVPAIGTSGRDTKCWRTIECGIRMGANWPYIFYSFMKSPSFTDEMILLWFKSIYEHASRLMHDKTAANWLLMEMNGLAHIAILYPFFKDSGIWQKTAITSMEEECKRQFYPDGFQYELTTNYHNVAINNYQRLLETAGAFGVKLPESMVEILRKACDLNTKLMMPDGSLPDINDGTRAKVKDLLSPKTRFFRDKEIDFAVYGSDEPDYSSLVLPYSGFAIFRSGWKDDDVYALFDAAPFGRGHQHEDKLNLIIYACGRYLVPEAGIYAYDESDMRRYVLSTRGHNTVRVDGSDQDRGSTYSWHDDEINKKADIRYSLSADDIEWAESTYSESYKDLEDKSIRHTRKVLFMRNERIFIIKDTLQAEKEHTWDVLWHIDDDANDDFDYSNLRIFVPSANVEHRIVRGKEGPDMQGFIATSAKQGSYKEVNTLVLTAKGNTSVVTVIAPKDNKGKRPLNAALCNNVLTLTFADEEKEIII</sequence>
<comment type="caution">
    <text evidence="7">The sequence shown here is derived from an EMBL/GenBank/DDBJ whole genome shotgun (WGS) entry which is preliminary data.</text>
</comment>
<dbReference type="InterPro" id="IPR008929">
    <property type="entry name" value="Chondroitin_lyas"/>
</dbReference>
<evidence type="ECO:0000259" key="6">
    <source>
        <dbReference type="Pfam" id="PF16889"/>
    </source>
</evidence>
<dbReference type="InterPro" id="IPR031680">
    <property type="entry name" value="Hepar_II_III_N"/>
</dbReference>
<protein>
    <submittedName>
        <fullName evidence="7">Alginate lyase family protein</fullName>
    </submittedName>
</protein>
<reference evidence="7" key="1">
    <citation type="submission" date="2020-10" db="EMBL/GenBank/DDBJ databases">
        <authorList>
            <person name="Gilroy R."/>
        </authorList>
    </citation>
    <scope>NUCLEOTIDE SEQUENCE</scope>
    <source>
        <strain evidence="7">7293</strain>
    </source>
</reference>
<gene>
    <name evidence="7" type="ORF">IAA97_02325</name>
</gene>
<evidence type="ECO:0000313" key="7">
    <source>
        <dbReference type="EMBL" id="MBO8435801.1"/>
    </source>
</evidence>
<evidence type="ECO:0000313" key="8">
    <source>
        <dbReference type="Proteomes" id="UP000823615"/>
    </source>
</evidence>
<dbReference type="GO" id="GO:0016829">
    <property type="term" value="F:lyase activity"/>
    <property type="evidence" value="ECO:0007669"/>
    <property type="project" value="UniProtKB-KW"/>
</dbReference>
<keyword evidence="4 7" id="KW-0456">Lyase</keyword>
<dbReference type="GO" id="GO:0042597">
    <property type="term" value="C:periplasmic space"/>
    <property type="evidence" value="ECO:0007669"/>
    <property type="project" value="UniProtKB-SubCell"/>
</dbReference>
<evidence type="ECO:0000256" key="2">
    <source>
        <dbReference type="ARBA" id="ARBA00022729"/>
    </source>
</evidence>
<evidence type="ECO:0000256" key="3">
    <source>
        <dbReference type="ARBA" id="ARBA00022764"/>
    </source>
</evidence>
<dbReference type="Pfam" id="PF16889">
    <property type="entry name" value="Hepar_II_III_N"/>
    <property type="match status" value="1"/>
</dbReference>
<dbReference type="Proteomes" id="UP000823615">
    <property type="component" value="Unassembled WGS sequence"/>
</dbReference>
<dbReference type="InterPro" id="IPR012480">
    <property type="entry name" value="Hepar_II_III_C"/>
</dbReference>
<evidence type="ECO:0000259" key="5">
    <source>
        <dbReference type="Pfam" id="PF07940"/>
    </source>
</evidence>
<dbReference type="SUPFAM" id="SSF48230">
    <property type="entry name" value="Chondroitin AC/alginate lyase"/>
    <property type="match status" value="1"/>
</dbReference>
<dbReference type="EMBL" id="JADIMT010000033">
    <property type="protein sequence ID" value="MBO8435801.1"/>
    <property type="molecule type" value="Genomic_DNA"/>
</dbReference>
<dbReference type="Gene3D" id="2.70.98.70">
    <property type="match status" value="1"/>
</dbReference>
<keyword evidence="3" id="KW-0574">Periplasm</keyword>
<dbReference type="PANTHER" id="PTHR39210">
    <property type="entry name" value="HEPARIN-SULFATE LYASE"/>
    <property type="match status" value="1"/>
</dbReference>
<dbReference type="PANTHER" id="PTHR39210:SF1">
    <property type="entry name" value="HEPARIN-SULFATE LYASE"/>
    <property type="match status" value="1"/>
</dbReference>
<feature type="domain" description="Heparinase II/III-like C-terminal" evidence="5">
    <location>
        <begin position="364"/>
        <end position="566"/>
    </location>
</feature>
<reference evidence="7" key="2">
    <citation type="journal article" date="2021" name="PeerJ">
        <title>Extensive microbial diversity within the chicken gut microbiome revealed by metagenomics and culture.</title>
        <authorList>
            <person name="Gilroy R."/>
            <person name="Ravi A."/>
            <person name="Getino M."/>
            <person name="Pursley I."/>
            <person name="Horton D.L."/>
            <person name="Alikhan N.F."/>
            <person name="Baker D."/>
            <person name="Gharbi K."/>
            <person name="Hall N."/>
            <person name="Watson M."/>
            <person name="Adriaenssens E.M."/>
            <person name="Foster-Nyarko E."/>
            <person name="Jarju S."/>
            <person name="Secka A."/>
            <person name="Antonio M."/>
            <person name="Oren A."/>
            <person name="Chaudhuri R.R."/>
            <person name="La Ragione R."/>
            <person name="Hildebrand F."/>
            <person name="Pallen M.J."/>
        </authorList>
    </citation>
    <scope>NUCLEOTIDE SEQUENCE</scope>
    <source>
        <strain evidence="7">7293</strain>
    </source>
</reference>
<accession>A0A9D9H468</accession>
<name>A0A9D9H468_9SPIO</name>
<comment type="subcellular location">
    <subcellularLocation>
        <location evidence="1">Periplasm</location>
    </subcellularLocation>
</comment>
<feature type="domain" description="Heparin-sulfate lyase N-terminal" evidence="6">
    <location>
        <begin position="18"/>
        <end position="339"/>
    </location>
</feature>
<dbReference type="AlphaFoldDB" id="A0A9D9H468"/>
<evidence type="ECO:0000256" key="4">
    <source>
        <dbReference type="ARBA" id="ARBA00023239"/>
    </source>
</evidence>
<proteinExistence type="predicted"/>
<dbReference type="Gene3D" id="1.50.10.100">
    <property type="entry name" value="Chondroitin AC/alginate lyase"/>
    <property type="match status" value="1"/>
</dbReference>
<keyword evidence="2" id="KW-0732">Signal</keyword>
<organism evidence="7 8">
    <name type="scientific">Candidatus Ornithospirochaeta stercoripullorum</name>
    <dbReference type="NCBI Taxonomy" id="2840899"/>
    <lineage>
        <taxon>Bacteria</taxon>
        <taxon>Pseudomonadati</taxon>
        <taxon>Spirochaetota</taxon>
        <taxon>Spirochaetia</taxon>
        <taxon>Spirochaetales</taxon>
        <taxon>Spirochaetaceae</taxon>
        <taxon>Spirochaetaceae incertae sedis</taxon>
        <taxon>Candidatus Ornithospirochaeta</taxon>
    </lineage>
</organism>
<evidence type="ECO:0000256" key="1">
    <source>
        <dbReference type="ARBA" id="ARBA00004418"/>
    </source>
</evidence>